<feature type="transmembrane region" description="Helical" evidence="1">
    <location>
        <begin position="40"/>
        <end position="65"/>
    </location>
</feature>
<keyword evidence="1" id="KW-0472">Membrane</keyword>
<accession>A0A165K5D9</accession>
<dbReference type="Proteomes" id="UP000077266">
    <property type="component" value="Unassembled WGS sequence"/>
</dbReference>
<name>A0A165K5D9_EXIGL</name>
<gene>
    <name evidence="2" type="ORF">EXIGLDRAFT_765899</name>
</gene>
<keyword evidence="1" id="KW-1133">Transmembrane helix</keyword>
<evidence type="ECO:0000313" key="2">
    <source>
        <dbReference type="EMBL" id="KZV95822.1"/>
    </source>
</evidence>
<keyword evidence="3" id="KW-1185">Reference proteome</keyword>
<reference evidence="2 3" key="1">
    <citation type="journal article" date="2016" name="Mol. Biol. Evol.">
        <title>Comparative Genomics of Early-Diverging Mushroom-Forming Fungi Provides Insights into the Origins of Lignocellulose Decay Capabilities.</title>
        <authorList>
            <person name="Nagy L.G."/>
            <person name="Riley R."/>
            <person name="Tritt A."/>
            <person name="Adam C."/>
            <person name="Daum C."/>
            <person name="Floudas D."/>
            <person name="Sun H."/>
            <person name="Yadav J.S."/>
            <person name="Pangilinan J."/>
            <person name="Larsson K.H."/>
            <person name="Matsuura K."/>
            <person name="Barry K."/>
            <person name="Labutti K."/>
            <person name="Kuo R."/>
            <person name="Ohm R.A."/>
            <person name="Bhattacharya S.S."/>
            <person name="Shirouzu T."/>
            <person name="Yoshinaga Y."/>
            <person name="Martin F.M."/>
            <person name="Grigoriev I.V."/>
            <person name="Hibbett D.S."/>
        </authorList>
    </citation>
    <scope>NUCLEOTIDE SEQUENCE [LARGE SCALE GENOMIC DNA]</scope>
    <source>
        <strain evidence="2 3">HHB12029</strain>
    </source>
</reference>
<evidence type="ECO:0000313" key="3">
    <source>
        <dbReference type="Proteomes" id="UP000077266"/>
    </source>
</evidence>
<proteinExistence type="predicted"/>
<evidence type="ECO:0000256" key="1">
    <source>
        <dbReference type="SAM" id="Phobius"/>
    </source>
</evidence>
<protein>
    <submittedName>
        <fullName evidence="2">Uncharacterized protein</fullName>
    </submittedName>
</protein>
<dbReference type="AlphaFoldDB" id="A0A165K5D9"/>
<dbReference type="EMBL" id="KV425951">
    <property type="protein sequence ID" value="KZV95822.1"/>
    <property type="molecule type" value="Genomic_DNA"/>
</dbReference>
<dbReference type="InParanoid" id="A0A165K5D9"/>
<keyword evidence="1" id="KW-0812">Transmembrane</keyword>
<sequence>MLSTSHDEQCVKRDLSRVEYAGAMVNALQTLLDASDAHIATLQACVLACVLSLVAAMVVFVIVACRAIRNLLHSLKGERIPRKIFATHLDVYVVP</sequence>
<organism evidence="2 3">
    <name type="scientific">Exidia glandulosa HHB12029</name>
    <dbReference type="NCBI Taxonomy" id="1314781"/>
    <lineage>
        <taxon>Eukaryota</taxon>
        <taxon>Fungi</taxon>
        <taxon>Dikarya</taxon>
        <taxon>Basidiomycota</taxon>
        <taxon>Agaricomycotina</taxon>
        <taxon>Agaricomycetes</taxon>
        <taxon>Auriculariales</taxon>
        <taxon>Exidiaceae</taxon>
        <taxon>Exidia</taxon>
    </lineage>
</organism>